<keyword evidence="3" id="KW-1185">Reference proteome</keyword>
<comment type="caution">
    <text evidence="2">The sequence shown here is derived from an EMBL/GenBank/DDBJ whole genome shotgun (WGS) entry which is preliminary data.</text>
</comment>
<dbReference type="CDD" id="cd04301">
    <property type="entry name" value="NAT_SF"/>
    <property type="match status" value="1"/>
</dbReference>
<name>A0A2T0LIJ6_9BACL</name>
<dbReference type="InterPro" id="IPR000182">
    <property type="entry name" value="GNAT_dom"/>
</dbReference>
<dbReference type="SUPFAM" id="SSF55729">
    <property type="entry name" value="Acyl-CoA N-acyltransferases (Nat)"/>
    <property type="match status" value="1"/>
</dbReference>
<reference evidence="2 3" key="1">
    <citation type="submission" date="2018-03" db="EMBL/GenBank/DDBJ databases">
        <title>Genomic Encyclopedia of Archaeal and Bacterial Type Strains, Phase II (KMG-II): from individual species to whole genera.</title>
        <authorList>
            <person name="Goeker M."/>
        </authorList>
    </citation>
    <scope>NUCLEOTIDE SEQUENCE [LARGE SCALE GENOMIC DNA]</scope>
    <source>
        <strain evidence="2 3">DSM 44946</strain>
    </source>
</reference>
<keyword evidence="2" id="KW-0808">Transferase</keyword>
<evidence type="ECO:0000259" key="1">
    <source>
        <dbReference type="PROSITE" id="PS51186"/>
    </source>
</evidence>
<dbReference type="PANTHER" id="PTHR43415">
    <property type="entry name" value="SPERMIDINE N(1)-ACETYLTRANSFERASE"/>
    <property type="match status" value="1"/>
</dbReference>
<protein>
    <submittedName>
        <fullName evidence="2">RimJ/RimL family protein N-acetyltransferase</fullName>
    </submittedName>
</protein>
<accession>A0A2T0LIJ6</accession>
<organism evidence="2 3">
    <name type="scientific">Planifilum fimeticola</name>
    <dbReference type="NCBI Taxonomy" id="201975"/>
    <lineage>
        <taxon>Bacteria</taxon>
        <taxon>Bacillati</taxon>
        <taxon>Bacillota</taxon>
        <taxon>Bacilli</taxon>
        <taxon>Bacillales</taxon>
        <taxon>Thermoactinomycetaceae</taxon>
        <taxon>Planifilum</taxon>
    </lineage>
</organism>
<proteinExistence type="predicted"/>
<gene>
    <name evidence="2" type="ORF">CLV97_10256</name>
</gene>
<evidence type="ECO:0000313" key="2">
    <source>
        <dbReference type="EMBL" id="PRX42271.1"/>
    </source>
</evidence>
<dbReference type="PANTHER" id="PTHR43415:SF3">
    <property type="entry name" value="GNAT-FAMILY ACETYLTRANSFERASE"/>
    <property type="match status" value="1"/>
</dbReference>
<dbReference type="Proteomes" id="UP000237797">
    <property type="component" value="Unassembled WGS sequence"/>
</dbReference>
<dbReference type="Gene3D" id="3.40.630.30">
    <property type="match status" value="1"/>
</dbReference>
<dbReference type="GO" id="GO:0016747">
    <property type="term" value="F:acyltransferase activity, transferring groups other than amino-acyl groups"/>
    <property type="evidence" value="ECO:0007669"/>
    <property type="project" value="InterPro"/>
</dbReference>
<dbReference type="AlphaFoldDB" id="A0A2T0LIJ6"/>
<feature type="domain" description="N-acetyltransferase" evidence="1">
    <location>
        <begin position="14"/>
        <end position="161"/>
    </location>
</feature>
<evidence type="ECO:0000313" key="3">
    <source>
        <dbReference type="Proteomes" id="UP000237797"/>
    </source>
</evidence>
<dbReference type="PROSITE" id="PS51186">
    <property type="entry name" value="GNAT"/>
    <property type="match status" value="1"/>
</dbReference>
<dbReference type="Pfam" id="PF13302">
    <property type="entry name" value="Acetyltransf_3"/>
    <property type="match status" value="1"/>
</dbReference>
<dbReference type="InterPro" id="IPR016181">
    <property type="entry name" value="Acyl_CoA_acyltransferase"/>
</dbReference>
<sequence length="171" mass="19711">MMGNLDRAAPSGRMVLRKTEERDLDAVLKMEADARPWVIGWSEKQHRNAMRDPDAEHWVMEDPDTGQPVGYVILQGIQNPHGSIELTRIVVSRPGRGLGKEALRFFIRRCFGELGAHRLWLDVMEHNERARRAYESVGFVREGTLRECLKIGERYVSLHIMSILRHEAKLI</sequence>
<dbReference type="EMBL" id="PVNE01000002">
    <property type="protein sequence ID" value="PRX42271.1"/>
    <property type="molecule type" value="Genomic_DNA"/>
</dbReference>